<feature type="compositionally biased region" description="Low complexity" evidence="1">
    <location>
        <begin position="83"/>
        <end position="98"/>
    </location>
</feature>
<keyword evidence="3" id="KW-1185">Reference proteome</keyword>
<evidence type="ECO:0000256" key="1">
    <source>
        <dbReference type="SAM" id="MobiDB-lite"/>
    </source>
</evidence>
<accession>A0A2K1QJ52</accession>
<sequence length="823" mass="87919">MAPRTRSSARSTTGPLEQLPPRTRGVSTSSGSSGSEKEGAAAPRKKRSLRRLVTIELPAAELKARQLETAKTTPPPTTPAPHAPTSAPTTPTTIGAPSSTPPSATPQAWGLSSILTKVRRILSPFPPSKRGLTPISEETPRRVETPSAPPPPPHSTMPSAPSTARKRPASDDDDDDATSTPKRVKQTPSRRTAKSVRKQRDNAIAATSKLPELSHTPTNSHIPLIFTVPEDSDDLSDDMIVPSPNKASSQPSASLEAIAESTASPETAQEISKKRKRIKIDDLKYIPSRRPGQSTGTFALLDEFFIEDEDSVEVDESQLAIISDERPTKKARTANNIFDLTSPQKASSTPTSQKRTRSTSPTKRGNLASPQKSSYLGTPSTLADKVQSPVKDHFPSPEKLSNFIEPSTTEVDKVQSPVKGNCTTPQQTSFLGTPSTLADKIQSPVKVHFADPIQHQAQLFTPAAPTIPHHFDDAFGTPESAKMQSVKKTASAAPVTPPHSASPDAMQSIRKMTPISPASPMDVSSPQITQSMTSTSHGAPTESMQNTPPSPSDVYASSTSPDNQAIDTPCPQGPGQHLDALKRKRSEAEKYKPQKGSRLKEMQRLSSTSTLLDSPQHSAIDEEPTSPTESPPEYLLQAHGHANVPSATPNTAPSFPFFDASAFSYTSQDTPLSSNIFAAPSASPLTKAPISFPPAGSNFDRATFTPVHDSSFTPSGLTPNGSSYTPEPNGSFTPNGPTLERQIFTPRPITSYAPATVSFTPLETPPERSTHFPAATPMTSRVTDQRSRDLIDDSHTASQIAAAALYFSNGVKDFGMFHPLAVA</sequence>
<feature type="region of interest" description="Disordered" evidence="1">
    <location>
        <begin position="711"/>
        <end position="730"/>
    </location>
</feature>
<feature type="compositionally biased region" description="Polar residues" evidence="1">
    <location>
        <begin position="555"/>
        <end position="566"/>
    </location>
</feature>
<organism evidence="2 3">
    <name type="scientific">Sphaceloma murrayae</name>
    <dbReference type="NCBI Taxonomy" id="2082308"/>
    <lineage>
        <taxon>Eukaryota</taxon>
        <taxon>Fungi</taxon>
        <taxon>Dikarya</taxon>
        <taxon>Ascomycota</taxon>
        <taxon>Pezizomycotina</taxon>
        <taxon>Dothideomycetes</taxon>
        <taxon>Dothideomycetidae</taxon>
        <taxon>Myriangiales</taxon>
        <taxon>Elsinoaceae</taxon>
        <taxon>Sphaceloma</taxon>
    </lineage>
</organism>
<proteinExistence type="predicted"/>
<dbReference type="Proteomes" id="UP000243797">
    <property type="component" value="Unassembled WGS sequence"/>
</dbReference>
<evidence type="ECO:0000313" key="2">
    <source>
        <dbReference type="EMBL" id="PNS14981.1"/>
    </source>
</evidence>
<feature type="compositionally biased region" description="Polar residues" evidence="1">
    <location>
        <begin position="261"/>
        <end position="270"/>
    </location>
</feature>
<feature type="compositionally biased region" description="Polar residues" evidence="1">
    <location>
        <begin position="333"/>
        <end position="381"/>
    </location>
</feature>
<feature type="compositionally biased region" description="Basic and acidic residues" evidence="1">
    <location>
        <begin position="586"/>
        <end position="603"/>
    </location>
</feature>
<dbReference type="AlphaFoldDB" id="A0A2K1QJ52"/>
<feature type="region of interest" description="Disordered" evidence="1">
    <location>
        <begin position="311"/>
        <end position="382"/>
    </location>
</feature>
<feature type="compositionally biased region" description="Pro residues" evidence="1">
    <location>
        <begin position="73"/>
        <end position="82"/>
    </location>
</feature>
<feature type="compositionally biased region" description="Polar residues" evidence="1">
    <location>
        <begin position="1"/>
        <end position="15"/>
    </location>
</feature>
<gene>
    <name evidence="2" type="ORF">CAC42_2210</name>
</gene>
<comment type="caution">
    <text evidence="2">The sequence shown here is derived from an EMBL/GenBank/DDBJ whole genome shotgun (WGS) entry which is preliminary data.</text>
</comment>
<feature type="compositionally biased region" description="Low complexity" evidence="1">
    <location>
        <begin position="25"/>
        <end position="34"/>
    </location>
</feature>
<dbReference type="EMBL" id="NKHZ01000081">
    <property type="protein sequence ID" value="PNS14981.1"/>
    <property type="molecule type" value="Genomic_DNA"/>
</dbReference>
<protein>
    <submittedName>
        <fullName evidence="2">Uncharacterized protein</fullName>
    </submittedName>
</protein>
<feature type="region of interest" description="Disordered" evidence="1">
    <location>
        <begin position="1"/>
        <end position="274"/>
    </location>
</feature>
<feature type="compositionally biased region" description="Polar residues" evidence="1">
    <location>
        <begin position="522"/>
        <end position="547"/>
    </location>
</feature>
<feature type="region of interest" description="Disordered" evidence="1">
    <location>
        <begin position="761"/>
        <end position="783"/>
    </location>
</feature>
<feature type="region of interest" description="Disordered" evidence="1">
    <location>
        <begin position="477"/>
        <end position="634"/>
    </location>
</feature>
<feature type="compositionally biased region" description="Polar residues" evidence="1">
    <location>
        <begin position="604"/>
        <end position="617"/>
    </location>
</feature>
<dbReference type="InParanoid" id="A0A2K1QJ52"/>
<reference evidence="2 3" key="1">
    <citation type="submission" date="2017-06" db="EMBL/GenBank/DDBJ databases">
        <title>Draft genome sequence of a variant of Elsinoe murrayae.</title>
        <authorList>
            <person name="Cheng Q."/>
        </authorList>
    </citation>
    <scope>NUCLEOTIDE SEQUENCE [LARGE SCALE GENOMIC DNA]</scope>
    <source>
        <strain evidence="2 3">CQ-2017a</strain>
    </source>
</reference>
<dbReference type="OrthoDB" id="3929221at2759"/>
<evidence type="ECO:0000313" key="3">
    <source>
        <dbReference type="Proteomes" id="UP000243797"/>
    </source>
</evidence>
<name>A0A2K1QJ52_9PEZI</name>